<dbReference type="InterPro" id="IPR025476">
    <property type="entry name" value="Helitron_helicase-like"/>
</dbReference>
<dbReference type="EMBL" id="PQFF01000031">
    <property type="protein sequence ID" value="RHZ87529.1"/>
    <property type="molecule type" value="Genomic_DNA"/>
</dbReference>
<evidence type="ECO:0000256" key="1">
    <source>
        <dbReference type="SAM" id="MobiDB-lite"/>
    </source>
</evidence>
<evidence type="ECO:0000313" key="4">
    <source>
        <dbReference type="Proteomes" id="UP000266861"/>
    </source>
</evidence>
<feature type="domain" description="Helitron helicase-like" evidence="2">
    <location>
        <begin position="226"/>
        <end position="288"/>
    </location>
</feature>
<proteinExistence type="predicted"/>
<feature type="compositionally biased region" description="Basic and acidic residues" evidence="1">
    <location>
        <begin position="24"/>
        <end position="42"/>
    </location>
</feature>
<dbReference type="OrthoDB" id="2282872at2759"/>
<evidence type="ECO:0000313" key="3">
    <source>
        <dbReference type="EMBL" id="RHZ87529.1"/>
    </source>
</evidence>
<protein>
    <recommendedName>
        <fullName evidence="2">Helitron helicase-like domain-containing protein</fullName>
    </recommendedName>
</protein>
<comment type="caution">
    <text evidence="3">The sequence shown here is derived from an EMBL/GenBank/DDBJ whole genome shotgun (WGS) entry which is preliminary data.</text>
</comment>
<dbReference type="STRING" id="1348612.A0A397JGV9"/>
<organism evidence="3 4">
    <name type="scientific">Diversispora epigaea</name>
    <dbReference type="NCBI Taxonomy" id="1348612"/>
    <lineage>
        <taxon>Eukaryota</taxon>
        <taxon>Fungi</taxon>
        <taxon>Fungi incertae sedis</taxon>
        <taxon>Mucoromycota</taxon>
        <taxon>Glomeromycotina</taxon>
        <taxon>Glomeromycetes</taxon>
        <taxon>Diversisporales</taxon>
        <taxon>Diversisporaceae</taxon>
        <taxon>Diversispora</taxon>
    </lineage>
</organism>
<keyword evidence="4" id="KW-1185">Reference proteome</keyword>
<sequence length="600" mass="69732">MDMDDYRLKRKQQKATRRAHAGYHQHERVQQHEQQESQRTKKQKICIEKDTQAIDAHFDLSRERYANWPQPINKTVANDALVEFRESINCDLLRELFCAVCSSLNPCEYLTIISMQEIHLSLLEAIKYVVEKPFLEIDFVYKHLYIDGSNYKVLLDRSGFVDSNINSKDENLLNIRVCNYCKRSLDKGNTPMFSLANMWNGTTPQCLQELTILEQLLPENFPSATERARLAHLDPTAVAKYFNVMIEKIIKFIFDYKRPKGDVLGKIKNYYAVTEYQDCGTPHYHMLVWIQSALNPIELCDQLKFDISYLLSSDEDFLTDEMLNAEYKTPKTKLEKKIHPSILPIPDPRSPNFNKNFCLDVLRIAKHMLFHRCTKSCKKYYHDQTSNCHFDFPCELVEAPGKFYPELGIITLQRCNVWINNHNPYIIASCHGNNDIRFIAIVKLALAYIHYITNYITKFDASIHSSFLICTVTLNKFITEKSDSDEMLNEFVSRLRKLVTICLNRIVGQTEMTGPQVSAYLLGFEDHYTPNKFIFIYLYSFEMYLTSQYPIENLPESTLPENLATSSNESDQENNSEQNIIDDEIFAIVNSGKQINAVNL</sequence>
<feature type="region of interest" description="Disordered" evidence="1">
    <location>
        <begin position="1"/>
        <end position="42"/>
    </location>
</feature>
<gene>
    <name evidence="3" type="ORF">Glove_33g191</name>
</gene>
<name>A0A397JGV9_9GLOM</name>
<dbReference type="Pfam" id="PF14214">
    <property type="entry name" value="Helitron_like_N"/>
    <property type="match status" value="1"/>
</dbReference>
<evidence type="ECO:0000259" key="2">
    <source>
        <dbReference type="Pfam" id="PF14214"/>
    </source>
</evidence>
<dbReference type="Proteomes" id="UP000266861">
    <property type="component" value="Unassembled WGS sequence"/>
</dbReference>
<reference evidence="3 4" key="1">
    <citation type="submission" date="2018-08" db="EMBL/GenBank/DDBJ databases">
        <title>Genome and evolution of the arbuscular mycorrhizal fungus Diversispora epigaea (formerly Glomus versiforme) and its bacterial endosymbionts.</title>
        <authorList>
            <person name="Sun X."/>
            <person name="Fei Z."/>
            <person name="Harrison M."/>
        </authorList>
    </citation>
    <scope>NUCLEOTIDE SEQUENCE [LARGE SCALE GENOMIC DNA]</scope>
    <source>
        <strain evidence="3 4">IT104</strain>
    </source>
</reference>
<dbReference type="AlphaFoldDB" id="A0A397JGV9"/>
<feature type="compositionally biased region" description="Basic residues" evidence="1">
    <location>
        <begin position="8"/>
        <end position="23"/>
    </location>
</feature>
<accession>A0A397JGV9</accession>